<sequence length="179" mass="19057">MSYTKKSVSFVGKYAAVVLTVTLGAHAALAQSTAVTGPAQGAQPTLSDEQVKTLRHDMETALHYPLKADVLPRLTNTLKAIHAANIQPPGRVGMSLDEQIAMVEKVPGLDAILKANNFTARDFVMSLTCVGLTGSLMNVTPNQQTAQMAQPDPKNVALLKAKQTELQDLIAILRTAPAQ</sequence>
<dbReference type="EMBL" id="BJVU01000010">
    <property type="protein sequence ID" value="GEL59530.1"/>
    <property type="molecule type" value="Genomic_DNA"/>
</dbReference>
<dbReference type="EMBL" id="BAMV01000002">
    <property type="protein sequence ID" value="GAN59152.1"/>
    <property type="molecule type" value="Genomic_DNA"/>
</dbReference>
<name>A0A0D6MZG8_9PROT</name>
<feature type="chain" id="PRO_5030005628" evidence="1">
    <location>
        <begin position="31"/>
        <end position="179"/>
    </location>
</feature>
<dbReference type="Proteomes" id="UP000321891">
    <property type="component" value="Unassembled WGS sequence"/>
</dbReference>
<evidence type="ECO:0000256" key="1">
    <source>
        <dbReference type="SAM" id="SignalP"/>
    </source>
</evidence>
<evidence type="ECO:0000313" key="5">
    <source>
        <dbReference type="Proteomes" id="UP000321891"/>
    </source>
</evidence>
<reference evidence="2 4" key="1">
    <citation type="submission" date="2012-11" db="EMBL/GenBank/DDBJ databases">
        <title>Whole genome sequence of Acetobacter cibinongensis 4H-1.</title>
        <authorList>
            <person name="Azuma Y."/>
            <person name="Higashiura N."/>
            <person name="Hirakawa H."/>
            <person name="Matsushita K."/>
        </authorList>
    </citation>
    <scope>NUCLEOTIDE SEQUENCE [LARGE SCALE GENOMIC DNA]</scope>
    <source>
        <strain evidence="2 4">4H-1</strain>
    </source>
</reference>
<protein>
    <submittedName>
        <fullName evidence="2">Uncharacterized protein</fullName>
    </submittedName>
</protein>
<dbReference type="STRING" id="1231339.Abci_002_029"/>
<reference evidence="3 5" key="2">
    <citation type="submission" date="2019-07" db="EMBL/GenBank/DDBJ databases">
        <title>Whole genome shotgun sequence of Acetobacter cibinongensis NBRC 16605.</title>
        <authorList>
            <person name="Hosoyama A."/>
            <person name="Uohara A."/>
            <person name="Ohji S."/>
            <person name="Ichikawa N."/>
        </authorList>
    </citation>
    <scope>NUCLEOTIDE SEQUENCE [LARGE SCALE GENOMIC DNA]</scope>
    <source>
        <strain evidence="3 5">NBRC 16605</strain>
    </source>
</reference>
<evidence type="ECO:0000313" key="3">
    <source>
        <dbReference type="EMBL" id="GEL59530.1"/>
    </source>
</evidence>
<comment type="caution">
    <text evidence="2">The sequence shown here is derived from an EMBL/GenBank/DDBJ whole genome shotgun (WGS) entry which is preliminary data.</text>
</comment>
<dbReference type="AlphaFoldDB" id="A0A0D6MZG8"/>
<accession>A0A0D6MZG8</accession>
<dbReference type="Proteomes" id="UP000032671">
    <property type="component" value="Unassembled WGS sequence"/>
</dbReference>
<feature type="signal peptide" evidence="1">
    <location>
        <begin position="1"/>
        <end position="30"/>
    </location>
</feature>
<keyword evidence="5" id="KW-1185">Reference proteome</keyword>
<proteinExistence type="predicted"/>
<keyword evidence="1" id="KW-0732">Signal</keyword>
<evidence type="ECO:0000313" key="2">
    <source>
        <dbReference type="EMBL" id="GAN59152.1"/>
    </source>
</evidence>
<dbReference type="RefSeq" id="WP_048837259.1">
    <property type="nucleotide sequence ID" value="NZ_BAMV01000002.1"/>
</dbReference>
<gene>
    <name evidence="2" type="ORF">Abci_002_029</name>
    <name evidence="3" type="ORF">ACI01nite_21320</name>
</gene>
<accession>A0A6N3SQ93</accession>
<organism evidence="2 4">
    <name type="scientific">Acetobacter cibinongensis</name>
    <dbReference type="NCBI Taxonomy" id="146475"/>
    <lineage>
        <taxon>Bacteria</taxon>
        <taxon>Pseudomonadati</taxon>
        <taxon>Pseudomonadota</taxon>
        <taxon>Alphaproteobacteria</taxon>
        <taxon>Acetobacterales</taxon>
        <taxon>Acetobacteraceae</taxon>
        <taxon>Acetobacter</taxon>
    </lineage>
</organism>
<evidence type="ECO:0000313" key="4">
    <source>
        <dbReference type="Proteomes" id="UP000032671"/>
    </source>
</evidence>